<protein>
    <submittedName>
        <fullName evidence="2">Uncharacterized protein</fullName>
    </submittedName>
</protein>
<proteinExistence type="predicted"/>
<name>A0A1F7VE66_9BACT</name>
<dbReference type="STRING" id="1802410.A3H75_00395"/>
<comment type="caution">
    <text evidence="2">The sequence shown here is derived from an EMBL/GenBank/DDBJ whole genome shotgun (WGS) entry which is preliminary data.</text>
</comment>
<organism evidence="2 3">
    <name type="scientific">Candidatus Uhrbacteria bacterium RIFCSPLOWO2_02_FULL_51_9</name>
    <dbReference type="NCBI Taxonomy" id="1802410"/>
    <lineage>
        <taxon>Bacteria</taxon>
        <taxon>Candidatus Uhriibacteriota</taxon>
    </lineage>
</organism>
<keyword evidence="1" id="KW-1133">Transmembrane helix</keyword>
<feature type="transmembrane region" description="Helical" evidence="1">
    <location>
        <begin position="22"/>
        <end position="38"/>
    </location>
</feature>
<feature type="transmembrane region" description="Helical" evidence="1">
    <location>
        <begin position="84"/>
        <end position="117"/>
    </location>
</feature>
<dbReference type="AlphaFoldDB" id="A0A1F7VE66"/>
<evidence type="ECO:0000313" key="2">
    <source>
        <dbReference type="EMBL" id="OGL88755.1"/>
    </source>
</evidence>
<dbReference type="EMBL" id="MGES01000028">
    <property type="protein sequence ID" value="OGL88755.1"/>
    <property type="molecule type" value="Genomic_DNA"/>
</dbReference>
<dbReference type="Proteomes" id="UP000176678">
    <property type="component" value="Unassembled WGS sequence"/>
</dbReference>
<accession>A0A1F7VE66</accession>
<sequence>MGFFVLRNLAGEAVIDVIRTPLWWYSGGLAMMAHWWVYMLRRGNAALGVLLWLKNLFVPMFGQHDWQGRLVSFLIRLVQLIARGIAFVVLVIFLTVALALWATGPLVLFLGLVLNFAG</sequence>
<keyword evidence="1" id="KW-0472">Membrane</keyword>
<gene>
    <name evidence="2" type="ORF">A3H75_00395</name>
</gene>
<reference evidence="2 3" key="1">
    <citation type="journal article" date="2016" name="Nat. Commun.">
        <title>Thousands of microbial genomes shed light on interconnected biogeochemical processes in an aquifer system.</title>
        <authorList>
            <person name="Anantharaman K."/>
            <person name="Brown C.T."/>
            <person name="Hug L.A."/>
            <person name="Sharon I."/>
            <person name="Castelle C.J."/>
            <person name="Probst A.J."/>
            <person name="Thomas B.C."/>
            <person name="Singh A."/>
            <person name="Wilkins M.J."/>
            <person name="Karaoz U."/>
            <person name="Brodie E.L."/>
            <person name="Williams K.H."/>
            <person name="Hubbard S.S."/>
            <person name="Banfield J.F."/>
        </authorList>
    </citation>
    <scope>NUCLEOTIDE SEQUENCE [LARGE SCALE GENOMIC DNA]</scope>
</reference>
<keyword evidence="1" id="KW-0812">Transmembrane</keyword>
<evidence type="ECO:0000256" key="1">
    <source>
        <dbReference type="SAM" id="Phobius"/>
    </source>
</evidence>
<evidence type="ECO:0000313" key="3">
    <source>
        <dbReference type="Proteomes" id="UP000176678"/>
    </source>
</evidence>